<gene>
    <name evidence="1" type="ORF">GCM10022394_12140</name>
</gene>
<evidence type="ECO:0008006" key="3">
    <source>
        <dbReference type="Google" id="ProtNLM"/>
    </source>
</evidence>
<dbReference type="InterPro" id="IPR059206">
    <property type="entry name" value="Sll1717-like"/>
</dbReference>
<dbReference type="Pfam" id="PF24389">
    <property type="entry name" value="ORC-CDC6-like"/>
    <property type="match status" value="1"/>
</dbReference>
<dbReference type="InterPro" id="IPR056955">
    <property type="entry name" value="ORC-CDC6-like"/>
</dbReference>
<comment type="caution">
    <text evidence="1">The sequence shown here is derived from an EMBL/GenBank/DDBJ whole genome shotgun (WGS) entry which is preliminary data.</text>
</comment>
<evidence type="ECO:0000313" key="2">
    <source>
        <dbReference type="Proteomes" id="UP001500795"/>
    </source>
</evidence>
<accession>A0ABP6VHJ8</accession>
<keyword evidence="2" id="KW-1185">Reference proteome</keyword>
<name>A0ABP6VHJ8_9GAMM</name>
<evidence type="ECO:0000313" key="1">
    <source>
        <dbReference type="EMBL" id="GAA3534160.1"/>
    </source>
</evidence>
<dbReference type="NCBIfam" id="NF047389">
    <property type="entry name" value="ATPase_Sll1717"/>
    <property type="match status" value="1"/>
</dbReference>
<proteinExistence type="predicted"/>
<organism evidence="1 2">
    <name type="scientific">Zobellella aerophila</name>
    <dbReference type="NCBI Taxonomy" id="870480"/>
    <lineage>
        <taxon>Bacteria</taxon>
        <taxon>Pseudomonadati</taxon>
        <taxon>Pseudomonadota</taxon>
        <taxon>Gammaproteobacteria</taxon>
        <taxon>Aeromonadales</taxon>
        <taxon>Aeromonadaceae</taxon>
        <taxon>Zobellella</taxon>
    </lineage>
</organism>
<dbReference type="EMBL" id="BAABCX010000001">
    <property type="protein sequence ID" value="GAA3534160.1"/>
    <property type="molecule type" value="Genomic_DNA"/>
</dbReference>
<protein>
    <recommendedName>
        <fullName evidence="3">ATPase</fullName>
    </recommendedName>
</protein>
<sequence>MKGLRDIANFGKVEAEDDAVLDYFVEMNVTENVDCNDAFLVLGRKGSGKTALFRYFTEKSQSNNSSAFNLNGYPWKVHEKIKDSGVEHVESYVASWKYLIVIEFAKLVVKLSERYQMTEIVELNKFLKDNYGTNDPKIESIFSPSGLKVSGDLEPQVLGCKLGKISLSRNDGDVKLGAELNALTDKILRHVRRAAEVAEIEKVFVHFDELDRGITTLSESRKDMIIGLVLASKEIAKILKGSSTIFKSVVYLRRDIWDELKFSDKNKISSSNSEFIEWDQEQLFGLIEKRIKVLLGDDCTWDDIDDGKRINKQPKWKHIIERTLMRPRDAISFLNILLETTKKRNDEHLVFENRDVVDARPKYSEYLKLELDDEILTHWEDWEVCLQSLSRIGKIYFTKEDYVSAYASINSGATKTYSEEQSLEELYNFSVIEYEARSGYGGSGWKSKFANPELGWDANANRFKVHLGLKEYMKLKEERS</sequence>
<dbReference type="RefSeq" id="WP_344955807.1">
    <property type="nucleotide sequence ID" value="NZ_BAABCX010000001.1"/>
</dbReference>
<reference evidence="2" key="1">
    <citation type="journal article" date="2019" name="Int. J. Syst. Evol. Microbiol.">
        <title>The Global Catalogue of Microorganisms (GCM) 10K type strain sequencing project: providing services to taxonomists for standard genome sequencing and annotation.</title>
        <authorList>
            <consortium name="The Broad Institute Genomics Platform"/>
            <consortium name="The Broad Institute Genome Sequencing Center for Infectious Disease"/>
            <person name="Wu L."/>
            <person name="Ma J."/>
        </authorList>
    </citation>
    <scope>NUCLEOTIDE SEQUENCE [LARGE SCALE GENOMIC DNA]</scope>
    <source>
        <strain evidence="2">JCM 17110</strain>
    </source>
</reference>
<dbReference type="Proteomes" id="UP001500795">
    <property type="component" value="Unassembled WGS sequence"/>
</dbReference>